<feature type="non-terminal residue" evidence="2">
    <location>
        <position position="277"/>
    </location>
</feature>
<feature type="domain" description="Fibronectin type-III" evidence="1">
    <location>
        <begin position="86"/>
        <end position="175"/>
    </location>
</feature>
<dbReference type="InterPro" id="IPR036116">
    <property type="entry name" value="FN3_sf"/>
</dbReference>
<dbReference type="InterPro" id="IPR003961">
    <property type="entry name" value="FN3_dom"/>
</dbReference>
<dbReference type="InterPro" id="IPR013783">
    <property type="entry name" value="Ig-like_fold"/>
</dbReference>
<dbReference type="SMART" id="SM00060">
    <property type="entry name" value="FN3"/>
    <property type="match status" value="1"/>
</dbReference>
<dbReference type="CDD" id="cd00063">
    <property type="entry name" value="FN3"/>
    <property type="match status" value="1"/>
</dbReference>
<dbReference type="GO" id="GO:0003993">
    <property type="term" value="F:acid phosphatase activity"/>
    <property type="evidence" value="ECO:0007669"/>
    <property type="project" value="InterPro"/>
</dbReference>
<dbReference type="SUPFAM" id="SSF49265">
    <property type="entry name" value="Fibronectin type III"/>
    <property type="match status" value="1"/>
</dbReference>
<protein>
    <recommendedName>
        <fullName evidence="1">Fibronectin type-III domain-containing protein</fullName>
    </recommendedName>
</protein>
<evidence type="ECO:0000259" key="1">
    <source>
        <dbReference type="PROSITE" id="PS50853"/>
    </source>
</evidence>
<proteinExistence type="predicted"/>
<dbReference type="GO" id="GO:0046872">
    <property type="term" value="F:metal ion binding"/>
    <property type="evidence" value="ECO:0007669"/>
    <property type="project" value="InterPro"/>
</dbReference>
<comment type="caution">
    <text evidence="2">The sequence shown here is derived from an EMBL/GenBank/DDBJ whole genome shotgun (WGS) entry which is preliminary data.</text>
</comment>
<evidence type="ECO:0000313" key="2">
    <source>
        <dbReference type="EMBL" id="GAH53691.1"/>
    </source>
</evidence>
<accession>X1G705</accession>
<reference evidence="2" key="1">
    <citation type="journal article" date="2014" name="Front. Microbiol.">
        <title>High frequency of phylogenetically diverse reductive dehalogenase-homologous genes in deep subseafloor sedimentary metagenomes.</title>
        <authorList>
            <person name="Kawai M."/>
            <person name="Futagami T."/>
            <person name="Toyoda A."/>
            <person name="Takaki Y."/>
            <person name="Nishi S."/>
            <person name="Hori S."/>
            <person name="Arai W."/>
            <person name="Tsubouchi T."/>
            <person name="Morono Y."/>
            <person name="Uchiyama I."/>
            <person name="Ito T."/>
            <person name="Fujiyama A."/>
            <person name="Inagaki F."/>
            <person name="Takami H."/>
        </authorList>
    </citation>
    <scope>NUCLEOTIDE SEQUENCE</scope>
    <source>
        <strain evidence="2">Expedition CK06-06</strain>
    </source>
</reference>
<name>X1G705_9ZZZZ</name>
<sequence>EYANTIYQSNLLPSTDLINVAGSVTPRILAEYANSIYRSDLNEISTDLANLANEVPPKIIIEYANSNDYEKLIFPKELINDITPPIITNVTVTNITGNSATIIWDTDEIADSVVKYGKVSGVYTQSEEDSLFVKDHTIELTGLLPGTCYYFVVNSTDQSGNSAESSEYSFTTSGELEVFDTRAPANPYPSISGTHNGTIKPNQTITASKLYTYPCSGTGGHTEYIIIYNESRTIAEGYWEGYSGDWHNILFDNSFTLEEGETYYYSIRTGSYPQIHH</sequence>
<gene>
    <name evidence="2" type="ORF">S03H2_38113</name>
</gene>
<organism evidence="2">
    <name type="scientific">marine sediment metagenome</name>
    <dbReference type="NCBI Taxonomy" id="412755"/>
    <lineage>
        <taxon>unclassified sequences</taxon>
        <taxon>metagenomes</taxon>
        <taxon>ecological metagenomes</taxon>
    </lineage>
</organism>
<dbReference type="Gene3D" id="2.60.40.10">
    <property type="entry name" value="Immunoglobulins"/>
    <property type="match status" value="1"/>
</dbReference>
<dbReference type="Pfam" id="PF16656">
    <property type="entry name" value="Pur_ac_phosph_N"/>
    <property type="match status" value="1"/>
</dbReference>
<dbReference type="PROSITE" id="PS50853">
    <property type="entry name" value="FN3"/>
    <property type="match status" value="1"/>
</dbReference>
<dbReference type="InterPro" id="IPR015914">
    <property type="entry name" value="PAPs_N"/>
</dbReference>
<dbReference type="AlphaFoldDB" id="X1G705"/>
<dbReference type="EMBL" id="BARU01023485">
    <property type="protein sequence ID" value="GAH53691.1"/>
    <property type="molecule type" value="Genomic_DNA"/>
</dbReference>
<feature type="non-terminal residue" evidence="2">
    <location>
        <position position="1"/>
    </location>
</feature>